<dbReference type="FunFam" id="3.40.50.300:FF:001091">
    <property type="entry name" value="Probable disease resistance protein At1g61300"/>
    <property type="match status" value="1"/>
</dbReference>
<dbReference type="InterPro" id="IPR027417">
    <property type="entry name" value="P-loop_NTPase"/>
</dbReference>
<dbReference type="OrthoDB" id="693948at2759"/>
<keyword evidence="3" id="KW-0677">Repeat</keyword>
<dbReference type="PRINTS" id="PR00364">
    <property type="entry name" value="DISEASERSIST"/>
</dbReference>
<dbReference type="GO" id="GO:0043531">
    <property type="term" value="F:ADP binding"/>
    <property type="evidence" value="ECO:0007669"/>
    <property type="project" value="InterPro"/>
</dbReference>
<feature type="domain" description="Disease resistance N-terminal" evidence="7">
    <location>
        <begin position="7"/>
        <end position="95"/>
    </location>
</feature>
<dbReference type="GO" id="GO:0006952">
    <property type="term" value="P:defense response"/>
    <property type="evidence" value="ECO:0007669"/>
    <property type="project" value="UniProtKB-KW"/>
</dbReference>
<dbReference type="Gene3D" id="3.40.50.300">
    <property type="entry name" value="P-loop containing nucleotide triphosphate hydrolases"/>
    <property type="match status" value="1"/>
</dbReference>
<dbReference type="KEGG" id="hvg:123442738"/>
<evidence type="ECO:0000256" key="4">
    <source>
        <dbReference type="ARBA" id="ARBA00022741"/>
    </source>
</evidence>
<dbReference type="Pfam" id="PF18052">
    <property type="entry name" value="Rx_N"/>
    <property type="match status" value="1"/>
</dbReference>
<protein>
    <submittedName>
        <fullName evidence="8">Uncharacterized protein</fullName>
    </submittedName>
</protein>
<evidence type="ECO:0000256" key="5">
    <source>
        <dbReference type="ARBA" id="ARBA00022821"/>
    </source>
</evidence>
<dbReference type="Pfam" id="PF00931">
    <property type="entry name" value="NB-ARC"/>
    <property type="match status" value="1"/>
</dbReference>
<sequence length="327" mass="36697">MQVVTGAMGALIPKLFQLLNEEYNLQKGVKQDVEFLTKELPSMHEALRKVADVPRDQLDRQVKIWADEVRELSYVMEDVVDSFLASVQGSQPAANSHKLKELLKKMGNLLPRGKTRRKIAKKIKGIKIQVKEVADRRDRYGVNNAVANLAAAPTPVDPRLLALFKEQKELVGIDAARDEITKKLTDGDGDVANQQLKILSIFGIGGLGKTTVAKVVHQKLQAKFMLKAFVSVGRKPDVKKVLRDIFLELDKEGYRKSNAQALDEKQLIVELQELLENKRYFIVIDDIWDVEAWKIISCALKDSNCGSKIITTTRSLEVARSPVRLTS</sequence>
<dbReference type="Proteomes" id="UP000011116">
    <property type="component" value="Chromosome 3H"/>
</dbReference>
<evidence type="ECO:0000313" key="9">
    <source>
        <dbReference type="Proteomes" id="UP000011116"/>
    </source>
</evidence>
<comment type="similarity">
    <text evidence="1">Belongs to the disease resistance NB-LRR family.</text>
</comment>
<dbReference type="Gene3D" id="1.20.5.4130">
    <property type="match status" value="1"/>
</dbReference>
<dbReference type="EnsemblPlants" id="HORVU.MOREX.r3.3HG0231850.1">
    <property type="protein sequence ID" value="HORVU.MOREX.r3.3HG0231850.1"/>
    <property type="gene ID" value="HORVU.MOREX.r3.3HG0231850"/>
</dbReference>
<proteinExistence type="inferred from homology"/>
<accession>A0A8I6XJK1</accession>
<evidence type="ECO:0000256" key="1">
    <source>
        <dbReference type="ARBA" id="ARBA00008894"/>
    </source>
</evidence>
<keyword evidence="9" id="KW-1185">Reference proteome</keyword>
<keyword evidence="5" id="KW-0611">Plant defense</keyword>
<dbReference type="Gramene" id="HORVU.MOREX.r3.3HG0231850.1">
    <property type="protein sequence ID" value="HORVU.MOREX.r3.3HG0231850.1"/>
    <property type="gene ID" value="HORVU.MOREX.r3.3HG0231850"/>
</dbReference>
<dbReference type="PANTHER" id="PTHR19338">
    <property type="entry name" value="TRANSLOCASE OF INNER MITOCHONDRIAL MEMBRANE 13 HOMOLOG"/>
    <property type="match status" value="1"/>
</dbReference>
<dbReference type="InterPro" id="IPR041118">
    <property type="entry name" value="Rx_N"/>
</dbReference>
<dbReference type="SMR" id="A0A8I6XJK1"/>
<name>A0A8I6XJK1_HORVV</name>
<evidence type="ECO:0000259" key="7">
    <source>
        <dbReference type="Pfam" id="PF18052"/>
    </source>
</evidence>
<dbReference type="PANTHER" id="PTHR19338:SF71">
    <property type="entry name" value="AAA+ ATPASE DOMAIN-CONTAINING PROTEIN"/>
    <property type="match status" value="1"/>
</dbReference>
<reference evidence="9" key="1">
    <citation type="journal article" date="2012" name="Nature">
        <title>A physical, genetic and functional sequence assembly of the barley genome.</title>
        <authorList>
            <consortium name="The International Barley Genome Sequencing Consortium"/>
            <person name="Mayer K.F."/>
            <person name="Waugh R."/>
            <person name="Brown J.W."/>
            <person name="Schulman A."/>
            <person name="Langridge P."/>
            <person name="Platzer M."/>
            <person name="Fincher G.B."/>
            <person name="Muehlbauer G.J."/>
            <person name="Sato K."/>
            <person name="Close T.J."/>
            <person name="Wise R.P."/>
            <person name="Stein N."/>
        </authorList>
    </citation>
    <scope>NUCLEOTIDE SEQUENCE [LARGE SCALE GENOMIC DNA]</scope>
    <source>
        <strain evidence="9">cv. Morex</strain>
    </source>
</reference>
<dbReference type="SUPFAM" id="SSF52540">
    <property type="entry name" value="P-loop containing nucleoside triphosphate hydrolases"/>
    <property type="match status" value="1"/>
</dbReference>
<organism evidence="8 9">
    <name type="scientific">Hordeum vulgare subsp. vulgare</name>
    <name type="common">Domesticated barley</name>
    <dbReference type="NCBI Taxonomy" id="112509"/>
    <lineage>
        <taxon>Eukaryota</taxon>
        <taxon>Viridiplantae</taxon>
        <taxon>Streptophyta</taxon>
        <taxon>Embryophyta</taxon>
        <taxon>Tracheophyta</taxon>
        <taxon>Spermatophyta</taxon>
        <taxon>Magnoliopsida</taxon>
        <taxon>Liliopsida</taxon>
        <taxon>Poales</taxon>
        <taxon>Poaceae</taxon>
        <taxon>BOP clade</taxon>
        <taxon>Pooideae</taxon>
        <taxon>Triticodae</taxon>
        <taxon>Triticeae</taxon>
        <taxon>Hordeinae</taxon>
        <taxon>Hordeum</taxon>
    </lineage>
</organism>
<dbReference type="InterPro" id="IPR038005">
    <property type="entry name" value="RX-like_CC"/>
</dbReference>
<evidence type="ECO:0000313" key="8">
    <source>
        <dbReference type="EnsemblPlants" id="HORVU.MOREX.r3.3HG0231850.1"/>
    </source>
</evidence>
<evidence type="ECO:0000259" key="6">
    <source>
        <dbReference type="Pfam" id="PF00931"/>
    </source>
</evidence>
<keyword evidence="2" id="KW-0433">Leucine-rich repeat</keyword>
<evidence type="ECO:0000256" key="2">
    <source>
        <dbReference type="ARBA" id="ARBA00022614"/>
    </source>
</evidence>
<dbReference type="CDD" id="cd14798">
    <property type="entry name" value="RX-CC_like"/>
    <property type="match status" value="1"/>
</dbReference>
<reference evidence="8" key="2">
    <citation type="submission" date="2020-10" db="EMBL/GenBank/DDBJ databases">
        <authorList>
            <person name="Scholz U."/>
            <person name="Mascher M."/>
            <person name="Fiebig A."/>
        </authorList>
    </citation>
    <scope>NUCLEOTIDE SEQUENCE [LARGE SCALE GENOMIC DNA]</scope>
    <source>
        <strain evidence="8">cv. Morex</strain>
    </source>
</reference>
<dbReference type="InterPro" id="IPR002182">
    <property type="entry name" value="NB-ARC"/>
</dbReference>
<dbReference type="RefSeq" id="XP_044974800.1">
    <property type="nucleotide sequence ID" value="XM_045118865.1"/>
</dbReference>
<feature type="domain" description="NB-ARC" evidence="6">
    <location>
        <begin position="193"/>
        <end position="321"/>
    </location>
</feature>
<evidence type="ECO:0000256" key="3">
    <source>
        <dbReference type="ARBA" id="ARBA00022737"/>
    </source>
</evidence>
<gene>
    <name evidence="8" type="primary">LOC123442738</name>
</gene>
<reference evidence="8" key="3">
    <citation type="submission" date="2022-01" db="UniProtKB">
        <authorList>
            <consortium name="EnsemblPlants"/>
        </authorList>
    </citation>
    <scope>IDENTIFICATION</scope>
    <source>
        <strain evidence="8">subsp. vulgare</strain>
    </source>
</reference>
<keyword evidence="4" id="KW-0547">Nucleotide-binding</keyword>
<dbReference type="GeneID" id="123442738"/>
<dbReference type="AlphaFoldDB" id="A0A8I6XJK1"/>